<protein>
    <submittedName>
        <fullName evidence="1">Uncharacterized protein</fullName>
    </submittedName>
</protein>
<evidence type="ECO:0000313" key="1">
    <source>
        <dbReference type="EMBL" id="MED6153272.1"/>
    </source>
</evidence>
<keyword evidence="2" id="KW-1185">Reference proteome</keyword>
<dbReference type="EMBL" id="JASCZI010093406">
    <property type="protein sequence ID" value="MED6153272.1"/>
    <property type="molecule type" value="Genomic_DNA"/>
</dbReference>
<accession>A0ABU6TWK4</accession>
<reference evidence="1 2" key="1">
    <citation type="journal article" date="2023" name="Plants (Basel)">
        <title>Bridging the Gap: Combining Genomics and Transcriptomics Approaches to Understand Stylosanthes scabra, an Orphan Legume from the Brazilian Caatinga.</title>
        <authorList>
            <person name="Ferreira-Neto J.R.C."/>
            <person name="da Silva M.D."/>
            <person name="Binneck E."/>
            <person name="de Melo N.F."/>
            <person name="da Silva R.H."/>
            <person name="de Melo A.L.T.M."/>
            <person name="Pandolfi V."/>
            <person name="Bustamante F.O."/>
            <person name="Brasileiro-Vidal A.C."/>
            <person name="Benko-Iseppon A.M."/>
        </authorList>
    </citation>
    <scope>NUCLEOTIDE SEQUENCE [LARGE SCALE GENOMIC DNA]</scope>
    <source>
        <tissue evidence="1">Leaves</tissue>
    </source>
</reference>
<organism evidence="1 2">
    <name type="scientific">Stylosanthes scabra</name>
    <dbReference type="NCBI Taxonomy" id="79078"/>
    <lineage>
        <taxon>Eukaryota</taxon>
        <taxon>Viridiplantae</taxon>
        <taxon>Streptophyta</taxon>
        <taxon>Embryophyta</taxon>
        <taxon>Tracheophyta</taxon>
        <taxon>Spermatophyta</taxon>
        <taxon>Magnoliopsida</taxon>
        <taxon>eudicotyledons</taxon>
        <taxon>Gunneridae</taxon>
        <taxon>Pentapetalae</taxon>
        <taxon>rosids</taxon>
        <taxon>fabids</taxon>
        <taxon>Fabales</taxon>
        <taxon>Fabaceae</taxon>
        <taxon>Papilionoideae</taxon>
        <taxon>50 kb inversion clade</taxon>
        <taxon>dalbergioids sensu lato</taxon>
        <taxon>Dalbergieae</taxon>
        <taxon>Pterocarpus clade</taxon>
        <taxon>Stylosanthes</taxon>
    </lineage>
</organism>
<proteinExistence type="predicted"/>
<evidence type="ECO:0000313" key="2">
    <source>
        <dbReference type="Proteomes" id="UP001341840"/>
    </source>
</evidence>
<sequence length="108" mass="11998">MDVVKVDVRMDELGKCGDEFGNGNGRRLRLGKIGASKMPKKVVMGAWCHGGRIEGCGHDEREVRRAHGRHRVCGRKEARYDVELEARLSHVGWGKANVTQLVEGMGRS</sequence>
<dbReference type="Proteomes" id="UP001341840">
    <property type="component" value="Unassembled WGS sequence"/>
</dbReference>
<comment type="caution">
    <text evidence="1">The sequence shown here is derived from an EMBL/GenBank/DDBJ whole genome shotgun (WGS) entry which is preliminary data.</text>
</comment>
<name>A0ABU6TWK4_9FABA</name>
<gene>
    <name evidence="1" type="ORF">PIB30_100303</name>
</gene>